<evidence type="ECO:0000313" key="4">
    <source>
        <dbReference type="Proteomes" id="UP001341281"/>
    </source>
</evidence>
<organism evidence="3 4">
    <name type="scientific">Paspalum notatum var. saurae</name>
    <dbReference type="NCBI Taxonomy" id="547442"/>
    <lineage>
        <taxon>Eukaryota</taxon>
        <taxon>Viridiplantae</taxon>
        <taxon>Streptophyta</taxon>
        <taxon>Embryophyta</taxon>
        <taxon>Tracheophyta</taxon>
        <taxon>Spermatophyta</taxon>
        <taxon>Magnoliopsida</taxon>
        <taxon>Liliopsida</taxon>
        <taxon>Poales</taxon>
        <taxon>Poaceae</taxon>
        <taxon>PACMAD clade</taxon>
        <taxon>Panicoideae</taxon>
        <taxon>Andropogonodae</taxon>
        <taxon>Paspaleae</taxon>
        <taxon>Paspalinae</taxon>
        <taxon>Paspalum</taxon>
    </lineage>
</organism>
<feature type="chain" id="PRO_5042973061" evidence="2">
    <location>
        <begin position="24"/>
        <end position="918"/>
    </location>
</feature>
<feature type="signal peptide" evidence="2">
    <location>
        <begin position="1"/>
        <end position="23"/>
    </location>
</feature>
<keyword evidence="1" id="KW-0175">Coiled coil</keyword>
<dbReference type="Pfam" id="PF03087">
    <property type="entry name" value="BPS1"/>
    <property type="match status" value="3"/>
</dbReference>
<proteinExistence type="predicted"/>
<evidence type="ECO:0000256" key="1">
    <source>
        <dbReference type="SAM" id="Coils"/>
    </source>
</evidence>
<reference evidence="3 4" key="1">
    <citation type="submission" date="2024-02" db="EMBL/GenBank/DDBJ databases">
        <title>High-quality chromosome-scale genome assembly of Pensacola bahiagrass (Paspalum notatum Flugge var. saurae).</title>
        <authorList>
            <person name="Vega J.M."/>
            <person name="Podio M."/>
            <person name="Orjuela J."/>
            <person name="Siena L.A."/>
            <person name="Pessino S.C."/>
            <person name="Combes M.C."/>
            <person name="Mariac C."/>
            <person name="Albertini E."/>
            <person name="Pupilli F."/>
            <person name="Ortiz J.P.A."/>
            <person name="Leblanc O."/>
        </authorList>
    </citation>
    <scope>NUCLEOTIDE SEQUENCE [LARGE SCALE GENOMIC DNA]</scope>
    <source>
        <strain evidence="3">R1</strain>
        <tissue evidence="3">Leaf</tissue>
    </source>
</reference>
<evidence type="ECO:0000256" key="2">
    <source>
        <dbReference type="SAM" id="SignalP"/>
    </source>
</evidence>
<dbReference type="PANTHER" id="PTHR33070">
    <property type="entry name" value="OS06G0725500 PROTEIN"/>
    <property type="match status" value="1"/>
</dbReference>
<dbReference type="Proteomes" id="UP001341281">
    <property type="component" value="Chromosome 03"/>
</dbReference>
<keyword evidence="4" id="KW-1185">Reference proteome</keyword>
<dbReference type="InterPro" id="IPR004320">
    <property type="entry name" value="BPS1_pln"/>
</dbReference>
<gene>
    <name evidence="3" type="ORF">U9M48_015207</name>
</gene>
<dbReference type="GO" id="GO:0048367">
    <property type="term" value="P:shoot system development"/>
    <property type="evidence" value="ECO:0007669"/>
    <property type="project" value="InterPro"/>
</dbReference>
<evidence type="ECO:0000313" key="3">
    <source>
        <dbReference type="EMBL" id="WVZ65920.1"/>
    </source>
</evidence>
<keyword evidence="2" id="KW-0732">Signal</keyword>
<sequence length="918" mass="102908">MGMWLNSRHKLLVNWILLPLSDTMPAPPIIFKLAINNRHPTLIINSARHLIINKILAVYSRPTIAGSTTFHKFISIPREKEGTSGSTEAMAFHLRSASVPSSPCSNNIDVEEQLRSLNTTISSPSATMETMCNGLRKLGEIYNCINELVCLPSSQVPKQRKAVEQELECSLVLLDLCSYMQESFSELKESILEMQLALKKGDDAAVQTKIKSYMRVAKKTRKQFKKIDTKSTAANQENCNLIKMMSEARETAVLMLESSSQLLLKQIAMPSSSKWSLISKTFQKRRVVCEEQLQEMELGISHFEGRVETLFRILIQSRVSLLNVLTLFSSFSLDHHFKRKQENAAALVAAMASILRSASLPSSLRSEEISIEEQLQSLKATISSTTTGTVADGIRRLGGVYNSIEETMCSPSGQVSICRPQHRNAVEQELEHSLVMLDLCNAMQENFSALKTSIQEMQLVIKRGGDDSVLQAKMQSYVRLVKKVQKQFKKIIKKPATVDQDSCRVVKQLAEAREITISMLESSMYLLSKQITAPSSSKWSFVSKTFHKRRVMCEEEQLQEIELVIVDLEGGVETLFRKLIQSRVSLLNTLSTIKPTSALSASHLLNQRRALATVMAYHQRSISLPSRPASKVEEELQILEACSSSSSMTIETTSDALRRIEGIYNSIEELMCLPSNQVCSFQQRKMLDAEMESSLELLDLCNSMHEDFAELKSIVQDLQVSLRKGDDAAVQAKIQSYLRLVKKAKKHFKKAETRVTSDKEDCRIMRLLSDAREITTSLLESTVQLLAKQIATPKSSIVFKAFQKKVSVVCKEEQLKVLECNIKDLEDGAELLYRRLIRNRSLHASSKQGNSTTMSKSVLLPPDRYDAMMGSTGARCSSLDSGTARWLLGHQDIVAISATTVTRSYNLEKMIYLGQSLQ</sequence>
<feature type="non-terminal residue" evidence="3">
    <location>
        <position position="1"/>
    </location>
</feature>
<protein>
    <submittedName>
        <fullName evidence="3">Uncharacterized protein</fullName>
    </submittedName>
</protein>
<name>A0AAQ3WLM6_PASNO</name>
<dbReference type="AlphaFoldDB" id="A0AAQ3WLM6"/>
<accession>A0AAQ3WLM6</accession>
<dbReference type="GO" id="GO:0048364">
    <property type="term" value="P:root development"/>
    <property type="evidence" value="ECO:0007669"/>
    <property type="project" value="InterPro"/>
</dbReference>
<dbReference type="PANTHER" id="PTHR33070:SF117">
    <property type="match status" value="1"/>
</dbReference>
<dbReference type="EMBL" id="CP144747">
    <property type="protein sequence ID" value="WVZ65920.1"/>
    <property type="molecule type" value="Genomic_DNA"/>
</dbReference>
<feature type="coiled-coil region" evidence="1">
    <location>
        <begin position="808"/>
        <end position="835"/>
    </location>
</feature>